<evidence type="ECO:0008006" key="4">
    <source>
        <dbReference type="Google" id="ProtNLM"/>
    </source>
</evidence>
<keyword evidence="3" id="KW-1185">Reference proteome</keyword>
<feature type="signal peptide" evidence="1">
    <location>
        <begin position="1"/>
        <end position="17"/>
    </location>
</feature>
<evidence type="ECO:0000256" key="1">
    <source>
        <dbReference type="SAM" id="SignalP"/>
    </source>
</evidence>
<name>A0AAN7PVN9_9MYRT</name>
<dbReference type="AlphaFoldDB" id="A0AAN7PVN9"/>
<proteinExistence type="predicted"/>
<sequence length="165" mass="18852">MLSFLLFFFYWILPMTGSPFTMLSRIGWSSICSKHVRLSIVSSSFRPAVFNFDSLNLVGVSFSLPASQVALWPRSPSHARRLPSTTGEQRWFNLQRKRDLGLAPAQDRRSIYQVWDSTSLWCVEVWYSGGMFWLETVRMEGICMNVPTMVNGSAYSGFMALLKDT</sequence>
<accession>A0AAN7PVN9</accession>
<evidence type="ECO:0000313" key="2">
    <source>
        <dbReference type="EMBL" id="KAK4754651.1"/>
    </source>
</evidence>
<organism evidence="2 3">
    <name type="scientific">Trapa incisa</name>
    <dbReference type="NCBI Taxonomy" id="236973"/>
    <lineage>
        <taxon>Eukaryota</taxon>
        <taxon>Viridiplantae</taxon>
        <taxon>Streptophyta</taxon>
        <taxon>Embryophyta</taxon>
        <taxon>Tracheophyta</taxon>
        <taxon>Spermatophyta</taxon>
        <taxon>Magnoliopsida</taxon>
        <taxon>eudicotyledons</taxon>
        <taxon>Gunneridae</taxon>
        <taxon>Pentapetalae</taxon>
        <taxon>rosids</taxon>
        <taxon>malvids</taxon>
        <taxon>Myrtales</taxon>
        <taxon>Lythraceae</taxon>
        <taxon>Trapa</taxon>
    </lineage>
</organism>
<feature type="chain" id="PRO_5042842536" description="Secreted protein" evidence="1">
    <location>
        <begin position="18"/>
        <end position="165"/>
    </location>
</feature>
<protein>
    <recommendedName>
        <fullName evidence="4">Secreted protein</fullName>
    </recommendedName>
</protein>
<gene>
    <name evidence="2" type="ORF">SAY87_002755</name>
</gene>
<dbReference type="EMBL" id="JAXIOK010000015">
    <property type="protein sequence ID" value="KAK4754651.1"/>
    <property type="molecule type" value="Genomic_DNA"/>
</dbReference>
<evidence type="ECO:0000313" key="3">
    <source>
        <dbReference type="Proteomes" id="UP001345219"/>
    </source>
</evidence>
<keyword evidence="1" id="KW-0732">Signal</keyword>
<comment type="caution">
    <text evidence="2">The sequence shown here is derived from an EMBL/GenBank/DDBJ whole genome shotgun (WGS) entry which is preliminary data.</text>
</comment>
<reference evidence="2 3" key="1">
    <citation type="journal article" date="2023" name="Hortic Res">
        <title>Pangenome of water caltrop reveals structural variations and asymmetric subgenome divergence after allopolyploidization.</title>
        <authorList>
            <person name="Zhang X."/>
            <person name="Chen Y."/>
            <person name="Wang L."/>
            <person name="Yuan Y."/>
            <person name="Fang M."/>
            <person name="Shi L."/>
            <person name="Lu R."/>
            <person name="Comes H.P."/>
            <person name="Ma Y."/>
            <person name="Chen Y."/>
            <person name="Huang G."/>
            <person name="Zhou Y."/>
            <person name="Zheng Z."/>
            <person name="Qiu Y."/>
        </authorList>
    </citation>
    <scope>NUCLEOTIDE SEQUENCE [LARGE SCALE GENOMIC DNA]</scope>
    <source>
        <tissue evidence="2">Roots</tissue>
    </source>
</reference>
<dbReference type="Proteomes" id="UP001345219">
    <property type="component" value="Chromosome 2"/>
</dbReference>